<feature type="region of interest" description="Disordered" evidence="1">
    <location>
        <begin position="1"/>
        <end position="80"/>
    </location>
</feature>
<dbReference type="AlphaFoldDB" id="A0A7W7KA24"/>
<sequence>MAQDKPSDGAPQEPTAAPDDLPEHVSDDLGGVQGEGPDERSEDSIVARPPVGEPTSEPVPDAGEIEWAGQVVKKPPTPST</sequence>
<dbReference type="RefSeq" id="WP_184244611.1">
    <property type="nucleotide sequence ID" value="NZ_JACHLR010000007.1"/>
</dbReference>
<comment type="caution">
    <text evidence="2">The sequence shown here is derived from an EMBL/GenBank/DDBJ whole genome shotgun (WGS) entry which is preliminary data.</text>
</comment>
<accession>A0A7W7KA24</accession>
<protein>
    <submittedName>
        <fullName evidence="2">Uncharacterized protein</fullName>
    </submittedName>
</protein>
<proteinExistence type="predicted"/>
<evidence type="ECO:0000313" key="2">
    <source>
        <dbReference type="EMBL" id="MBB4858706.1"/>
    </source>
</evidence>
<dbReference type="EMBL" id="JACHLR010000007">
    <property type="protein sequence ID" value="MBB4858706.1"/>
    <property type="molecule type" value="Genomic_DNA"/>
</dbReference>
<reference evidence="2 3" key="1">
    <citation type="submission" date="2020-08" db="EMBL/GenBank/DDBJ databases">
        <title>Functional genomics of gut bacteria from endangered species of beetles.</title>
        <authorList>
            <person name="Carlos-Shanley C."/>
        </authorList>
    </citation>
    <scope>NUCLEOTIDE SEQUENCE [LARGE SCALE GENOMIC DNA]</scope>
    <source>
        <strain evidence="2 3">S00245</strain>
    </source>
</reference>
<gene>
    <name evidence="2" type="ORF">HNO88_002032</name>
</gene>
<name>A0A7W7KA24_9SPHN</name>
<organism evidence="2 3">
    <name type="scientific">Novosphingobium chloroacetimidivorans</name>
    <dbReference type="NCBI Taxonomy" id="1428314"/>
    <lineage>
        <taxon>Bacteria</taxon>
        <taxon>Pseudomonadati</taxon>
        <taxon>Pseudomonadota</taxon>
        <taxon>Alphaproteobacteria</taxon>
        <taxon>Sphingomonadales</taxon>
        <taxon>Sphingomonadaceae</taxon>
        <taxon>Novosphingobium</taxon>
    </lineage>
</organism>
<evidence type="ECO:0000256" key="1">
    <source>
        <dbReference type="SAM" id="MobiDB-lite"/>
    </source>
</evidence>
<dbReference type="Proteomes" id="UP000555448">
    <property type="component" value="Unassembled WGS sequence"/>
</dbReference>
<evidence type="ECO:0000313" key="3">
    <source>
        <dbReference type="Proteomes" id="UP000555448"/>
    </source>
</evidence>
<keyword evidence="3" id="KW-1185">Reference proteome</keyword>